<proteinExistence type="predicted"/>
<sequence>MENGELKMEKKKDIIERAFKFGVAVIKTADSLPKTPVGFAIANQLVRSGTSVGANIEEAQDGLTRKEFIRSMSIALKEARETRFWLRIAVESGTLFTKKVGTVLNESEELIKILVTIVKKSKMKL</sequence>
<dbReference type="SUPFAM" id="SSF158446">
    <property type="entry name" value="IVS-encoded protein-like"/>
    <property type="match status" value="1"/>
</dbReference>
<name>A0A2M8L3E5_9BACT</name>
<dbReference type="NCBIfam" id="TIGR02436">
    <property type="entry name" value="four helix bundle protein"/>
    <property type="match status" value="1"/>
</dbReference>
<accession>A0A2M8L3E5</accession>
<dbReference type="Pfam" id="PF05635">
    <property type="entry name" value="23S_rRNA_IVP"/>
    <property type="match status" value="1"/>
</dbReference>
<evidence type="ECO:0000313" key="2">
    <source>
        <dbReference type="Proteomes" id="UP000231474"/>
    </source>
</evidence>
<comment type="caution">
    <text evidence="1">The sequence shown here is derived from an EMBL/GenBank/DDBJ whole genome shotgun (WGS) entry which is preliminary data.</text>
</comment>
<evidence type="ECO:0000313" key="1">
    <source>
        <dbReference type="EMBL" id="PJE67451.1"/>
    </source>
</evidence>
<dbReference type="InterPro" id="IPR012657">
    <property type="entry name" value="23S_rRNA-intervening_sequence"/>
</dbReference>
<dbReference type="InterPro" id="IPR036583">
    <property type="entry name" value="23S_rRNA_IVS_sf"/>
</dbReference>
<protein>
    <submittedName>
        <fullName evidence="1">Four helix bundle protein</fullName>
    </submittedName>
</protein>
<dbReference type="Gene3D" id="1.20.1440.60">
    <property type="entry name" value="23S rRNA-intervening sequence"/>
    <property type="match status" value="1"/>
</dbReference>
<dbReference type="Proteomes" id="UP000231474">
    <property type="component" value="Unassembled WGS sequence"/>
</dbReference>
<dbReference type="EMBL" id="PFEK01000046">
    <property type="protein sequence ID" value="PJE67451.1"/>
    <property type="molecule type" value="Genomic_DNA"/>
</dbReference>
<reference evidence="2" key="1">
    <citation type="submission" date="2017-09" db="EMBL/GenBank/DDBJ databases">
        <title>Depth-based differentiation of microbial function through sediment-hosted aquifers and enrichment of novel symbionts in the deep terrestrial subsurface.</title>
        <authorList>
            <person name="Probst A.J."/>
            <person name="Ladd B."/>
            <person name="Jarett J.K."/>
            <person name="Geller-Mcgrath D.E."/>
            <person name="Sieber C.M.K."/>
            <person name="Emerson J.B."/>
            <person name="Anantharaman K."/>
            <person name="Thomas B.C."/>
            <person name="Malmstrom R."/>
            <person name="Stieglmeier M."/>
            <person name="Klingl A."/>
            <person name="Woyke T."/>
            <person name="Ryan C.M."/>
            <person name="Banfield J.F."/>
        </authorList>
    </citation>
    <scope>NUCLEOTIDE SEQUENCE [LARGE SCALE GENOMIC DNA]</scope>
</reference>
<organism evidence="1 2">
    <name type="scientific">Candidatus Shapirobacteria bacterium CG10_big_fil_rev_8_21_14_0_10_40_9</name>
    <dbReference type="NCBI Taxonomy" id="1974888"/>
    <lineage>
        <taxon>Bacteria</taxon>
        <taxon>Candidatus Shapironibacteriota</taxon>
    </lineage>
</organism>
<dbReference type="PIRSF" id="PIRSF035652">
    <property type="entry name" value="CHP02436"/>
    <property type="match status" value="1"/>
</dbReference>
<gene>
    <name evidence="1" type="ORF">COU95_02395</name>
</gene>
<dbReference type="PANTHER" id="PTHR38471">
    <property type="entry name" value="FOUR HELIX BUNDLE PROTEIN"/>
    <property type="match status" value="1"/>
</dbReference>
<dbReference type="AlphaFoldDB" id="A0A2M8L3E5"/>
<dbReference type="PANTHER" id="PTHR38471:SF2">
    <property type="entry name" value="FOUR HELIX BUNDLE PROTEIN"/>
    <property type="match status" value="1"/>
</dbReference>